<name>A0ABD2N574_9CUCU</name>
<proteinExistence type="predicted"/>
<dbReference type="AlphaFoldDB" id="A0ABD2N574"/>
<dbReference type="EMBL" id="JABFTP020000062">
    <property type="protein sequence ID" value="KAL3273454.1"/>
    <property type="molecule type" value="Genomic_DNA"/>
</dbReference>
<gene>
    <name evidence="2" type="ORF">HHI36_014898</name>
</gene>
<accession>A0ABD2N574</accession>
<evidence type="ECO:0000313" key="3">
    <source>
        <dbReference type="Proteomes" id="UP001516400"/>
    </source>
</evidence>
<feature type="region of interest" description="Disordered" evidence="1">
    <location>
        <begin position="1"/>
        <end position="21"/>
    </location>
</feature>
<sequence length="115" mass="12751">MSDPPGEGDPGGIPPGEDIDMNAEYSITPLYQTLSSENTDNMHGSNRNVVPLNPKAIIMLENVKVKSRITHDDFKLIKEEIVLLSSQAQENNDEEMIKHPKEVNKSKKIPNILTG</sequence>
<protein>
    <submittedName>
        <fullName evidence="2">Uncharacterized protein</fullName>
    </submittedName>
</protein>
<evidence type="ECO:0000313" key="2">
    <source>
        <dbReference type="EMBL" id="KAL3273454.1"/>
    </source>
</evidence>
<feature type="compositionally biased region" description="Basic and acidic residues" evidence="1">
    <location>
        <begin position="95"/>
        <end position="105"/>
    </location>
</feature>
<organism evidence="2 3">
    <name type="scientific">Cryptolaemus montrouzieri</name>
    <dbReference type="NCBI Taxonomy" id="559131"/>
    <lineage>
        <taxon>Eukaryota</taxon>
        <taxon>Metazoa</taxon>
        <taxon>Ecdysozoa</taxon>
        <taxon>Arthropoda</taxon>
        <taxon>Hexapoda</taxon>
        <taxon>Insecta</taxon>
        <taxon>Pterygota</taxon>
        <taxon>Neoptera</taxon>
        <taxon>Endopterygota</taxon>
        <taxon>Coleoptera</taxon>
        <taxon>Polyphaga</taxon>
        <taxon>Cucujiformia</taxon>
        <taxon>Coccinelloidea</taxon>
        <taxon>Coccinellidae</taxon>
        <taxon>Scymninae</taxon>
        <taxon>Scymnini</taxon>
        <taxon>Cryptolaemus</taxon>
    </lineage>
</organism>
<dbReference type="Proteomes" id="UP001516400">
    <property type="component" value="Unassembled WGS sequence"/>
</dbReference>
<keyword evidence="3" id="KW-1185">Reference proteome</keyword>
<feature type="region of interest" description="Disordered" evidence="1">
    <location>
        <begin position="88"/>
        <end position="115"/>
    </location>
</feature>
<reference evidence="2 3" key="1">
    <citation type="journal article" date="2021" name="BMC Biol.">
        <title>Horizontally acquired antibacterial genes associated with adaptive radiation of ladybird beetles.</title>
        <authorList>
            <person name="Li H.S."/>
            <person name="Tang X.F."/>
            <person name="Huang Y.H."/>
            <person name="Xu Z.Y."/>
            <person name="Chen M.L."/>
            <person name="Du X.Y."/>
            <person name="Qiu B.Y."/>
            <person name="Chen P.T."/>
            <person name="Zhang W."/>
            <person name="Slipinski A."/>
            <person name="Escalona H.E."/>
            <person name="Waterhouse R.M."/>
            <person name="Zwick A."/>
            <person name="Pang H."/>
        </authorList>
    </citation>
    <scope>NUCLEOTIDE SEQUENCE [LARGE SCALE GENOMIC DNA]</scope>
    <source>
        <strain evidence="2">SYSU2018</strain>
    </source>
</reference>
<comment type="caution">
    <text evidence="2">The sequence shown here is derived from an EMBL/GenBank/DDBJ whole genome shotgun (WGS) entry which is preliminary data.</text>
</comment>
<evidence type="ECO:0000256" key="1">
    <source>
        <dbReference type="SAM" id="MobiDB-lite"/>
    </source>
</evidence>